<dbReference type="RefSeq" id="WP_051668918.1">
    <property type="nucleotide sequence ID" value="NZ_ANIE01000003.1"/>
</dbReference>
<evidence type="ECO:0008006" key="3">
    <source>
        <dbReference type="Google" id="ProtNLM"/>
    </source>
</evidence>
<dbReference type="CDD" id="cd00093">
    <property type="entry name" value="HTH_XRE"/>
    <property type="match status" value="1"/>
</dbReference>
<reference evidence="1 2" key="1">
    <citation type="submission" date="2012-12" db="EMBL/GenBank/DDBJ databases">
        <title>Genome assembly of Marinobacter sp. AK21.</title>
        <authorList>
            <person name="Khatri I."/>
            <person name="Kumar R."/>
            <person name="Vaidya B."/>
            <person name="Subramanian S."/>
            <person name="Pinnaka A."/>
        </authorList>
    </citation>
    <scope>NUCLEOTIDE SEQUENCE [LARGE SCALE GENOMIC DNA]</scope>
    <source>
        <strain evidence="1 2">AK21</strain>
    </source>
</reference>
<dbReference type="PATRIC" id="fig|1137280.3.peg.455"/>
<keyword evidence="2" id="KW-1185">Reference proteome</keyword>
<proteinExistence type="predicted"/>
<sequence>MSNIAPLARQPYNLVVGGRQIPRNLTLWEAKNMIGLREQQPVDTTPPTQSGPKLTAKHSTAGLRWLFERRERWNLTMDELGTLLGGVRRRTLTDWQRKVNTGAEVEVSRDTMERISLLLGIHKALTLLSPAGHENMAYEWFQKPVELMGLQGRSIRSYLLEQGSMDALYYVRRNLDAMRG</sequence>
<dbReference type="STRING" id="1137280.D777_00639"/>
<evidence type="ECO:0000313" key="2">
    <source>
        <dbReference type="Proteomes" id="UP000035057"/>
    </source>
</evidence>
<dbReference type="EMBL" id="ANIE01000003">
    <property type="protein sequence ID" value="KEF32005.1"/>
    <property type="molecule type" value="Genomic_DNA"/>
</dbReference>
<organism evidence="1 2">
    <name type="scientific">Marinobacter nitratireducens</name>
    <dbReference type="NCBI Taxonomy" id="1137280"/>
    <lineage>
        <taxon>Bacteria</taxon>
        <taxon>Pseudomonadati</taxon>
        <taxon>Pseudomonadota</taxon>
        <taxon>Gammaproteobacteria</taxon>
        <taxon>Pseudomonadales</taxon>
        <taxon>Marinobacteraceae</taxon>
        <taxon>Marinobacter</taxon>
    </lineage>
</organism>
<dbReference type="OrthoDB" id="6367087at2"/>
<name>A0A072NFW5_9GAMM</name>
<accession>A0A072NFW5</accession>
<protein>
    <recommendedName>
        <fullName evidence="3">Antitoxin Xre/MbcA/ParS-like toxin-binding domain-containing protein</fullName>
    </recommendedName>
</protein>
<dbReference type="InterPro" id="IPR001387">
    <property type="entry name" value="Cro/C1-type_HTH"/>
</dbReference>
<dbReference type="Proteomes" id="UP000035057">
    <property type="component" value="Unassembled WGS sequence"/>
</dbReference>
<dbReference type="AlphaFoldDB" id="A0A072NFW5"/>
<gene>
    <name evidence="1" type="ORF">D777_00639</name>
</gene>
<comment type="caution">
    <text evidence="1">The sequence shown here is derived from an EMBL/GenBank/DDBJ whole genome shotgun (WGS) entry which is preliminary data.</text>
</comment>
<evidence type="ECO:0000313" key="1">
    <source>
        <dbReference type="EMBL" id="KEF32005.1"/>
    </source>
</evidence>